<evidence type="ECO:0000256" key="5">
    <source>
        <dbReference type="PROSITE-ProRule" id="PRU00104"/>
    </source>
</evidence>
<dbReference type="Gene3D" id="3.30.2160.10">
    <property type="entry name" value="Hect, E3 ligase catalytic domain"/>
    <property type="match status" value="1"/>
</dbReference>
<comment type="catalytic activity">
    <reaction evidence="1">
        <text>S-ubiquitinyl-[E2 ubiquitin-conjugating enzyme]-L-cysteine + [acceptor protein]-L-lysine = [E2 ubiquitin-conjugating enzyme]-L-cysteine + N(6)-ubiquitinyl-[acceptor protein]-L-lysine.</text>
        <dbReference type="EC" id="2.3.2.26"/>
    </reaction>
</comment>
<evidence type="ECO:0000256" key="1">
    <source>
        <dbReference type="ARBA" id="ARBA00000885"/>
    </source>
</evidence>
<feature type="region of interest" description="Disordered" evidence="6">
    <location>
        <begin position="383"/>
        <end position="408"/>
    </location>
</feature>
<dbReference type="GO" id="GO:0061630">
    <property type="term" value="F:ubiquitin protein ligase activity"/>
    <property type="evidence" value="ECO:0007669"/>
    <property type="project" value="UniProtKB-EC"/>
</dbReference>
<feature type="compositionally biased region" description="Polar residues" evidence="6">
    <location>
        <begin position="1060"/>
        <end position="1078"/>
    </location>
</feature>
<feature type="region of interest" description="Disordered" evidence="6">
    <location>
        <begin position="1"/>
        <end position="20"/>
    </location>
</feature>
<dbReference type="Gene3D" id="6.10.130.10">
    <property type="entry name" value="Ubiquitin-protein ligase E3A, N-terminal zinc-binding domain (AZUL)"/>
    <property type="match status" value="1"/>
</dbReference>
<reference evidence="8" key="1">
    <citation type="journal article" date="2020" name="Stud. Mycol.">
        <title>101 Dothideomycetes genomes: a test case for predicting lifestyles and emergence of pathogens.</title>
        <authorList>
            <person name="Haridas S."/>
            <person name="Albert R."/>
            <person name="Binder M."/>
            <person name="Bloem J."/>
            <person name="Labutti K."/>
            <person name="Salamov A."/>
            <person name="Andreopoulos B."/>
            <person name="Baker S."/>
            <person name="Barry K."/>
            <person name="Bills G."/>
            <person name="Bluhm B."/>
            <person name="Cannon C."/>
            <person name="Castanera R."/>
            <person name="Culley D."/>
            <person name="Daum C."/>
            <person name="Ezra D."/>
            <person name="Gonzalez J."/>
            <person name="Henrissat B."/>
            <person name="Kuo A."/>
            <person name="Liang C."/>
            <person name="Lipzen A."/>
            <person name="Lutzoni F."/>
            <person name="Magnuson J."/>
            <person name="Mondo S."/>
            <person name="Nolan M."/>
            <person name="Ohm R."/>
            <person name="Pangilinan J."/>
            <person name="Park H.-J."/>
            <person name="Ramirez L."/>
            <person name="Alfaro M."/>
            <person name="Sun H."/>
            <person name="Tritt A."/>
            <person name="Yoshinaga Y."/>
            <person name="Zwiers L.-H."/>
            <person name="Turgeon B."/>
            <person name="Goodwin S."/>
            <person name="Spatafora J."/>
            <person name="Crous P."/>
            <person name="Grigoriev I."/>
        </authorList>
    </citation>
    <scope>NUCLEOTIDE SEQUENCE</scope>
    <source>
        <strain evidence="8">CBS 110217</strain>
    </source>
</reference>
<dbReference type="SMART" id="SM00119">
    <property type="entry name" value="HECTc"/>
    <property type="match status" value="1"/>
</dbReference>
<name>A0A9P4LV77_9PLEO</name>
<proteinExistence type="predicted"/>
<dbReference type="GO" id="GO:0000209">
    <property type="term" value="P:protein polyubiquitination"/>
    <property type="evidence" value="ECO:0007669"/>
    <property type="project" value="InterPro"/>
</dbReference>
<keyword evidence="9" id="KW-1185">Reference proteome</keyword>
<evidence type="ECO:0000256" key="2">
    <source>
        <dbReference type="ARBA" id="ARBA00012485"/>
    </source>
</evidence>
<dbReference type="AlphaFoldDB" id="A0A9P4LV77"/>
<dbReference type="InterPro" id="IPR032353">
    <property type="entry name" value="AZUL"/>
</dbReference>
<dbReference type="Pfam" id="PF00632">
    <property type="entry name" value="HECT"/>
    <property type="match status" value="1"/>
</dbReference>
<evidence type="ECO:0000259" key="7">
    <source>
        <dbReference type="PROSITE" id="PS50237"/>
    </source>
</evidence>
<feature type="compositionally biased region" description="Polar residues" evidence="6">
    <location>
        <begin position="344"/>
        <end position="365"/>
    </location>
</feature>
<accession>A0A9P4LV77</accession>
<dbReference type="SUPFAM" id="SSF56204">
    <property type="entry name" value="Hect, E3 ligase catalytic domain"/>
    <property type="match status" value="1"/>
</dbReference>
<evidence type="ECO:0000313" key="9">
    <source>
        <dbReference type="Proteomes" id="UP000799777"/>
    </source>
</evidence>
<evidence type="ECO:0000313" key="8">
    <source>
        <dbReference type="EMBL" id="KAF2036449.1"/>
    </source>
</evidence>
<feature type="compositionally biased region" description="Polar residues" evidence="6">
    <location>
        <begin position="252"/>
        <end position="277"/>
    </location>
</feature>
<dbReference type="OrthoDB" id="5981550at2759"/>
<feature type="region of interest" description="Disordered" evidence="6">
    <location>
        <begin position="252"/>
        <end position="367"/>
    </location>
</feature>
<gene>
    <name evidence="8" type="ORF">EK21DRAFT_51609</name>
</gene>
<evidence type="ECO:0000256" key="3">
    <source>
        <dbReference type="ARBA" id="ARBA00022679"/>
    </source>
</evidence>
<dbReference type="FunFam" id="3.30.2410.10:FF:000003">
    <property type="entry name" value="probable E3 ubiquitin-protein ligase HERC4 isoform X1"/>
    <property type="match status" value="1"/>
</dbReference>
<feature type="compositionally biased region" description="Basic and acidic residues" evidence="6">
    <location>
        <begin position="202"/>
        <end position="215"/>
    </location>
</feature>
<dbReference type="Proteomes" id="UP000799777">
    <property type="component" value="Unassembled WGS sequence"/>
</dbReference>
<dbReference type="InterPro" id="IPR044611">
    <property type="entry name" value="E3A/B/C-like"/>
</dbReference>
<keyword evidence="4 5" id="KW-0833">Ubl conjugation pathway</keyword>
<feature type="region of interest" description="Disordered" evidence="6">
    <location>
        <begin position="539"/>
        <end position="571"/>
    </location>
</feature>
<dbReference type="Gene3D" id="3.90.1750.10">
    <property type="entry name" value="Hect, E3 ligase catalytic domains"/>
    <property type="match status" value="1"/>
</dbReference>
<organism evidence="8 9">
    <name type="scientific">Setomelanomma holmii</name>
    <dbReference type="NCBI Taxonomy" id="210430"/>
    <lineage>
        <taxon>Eukaryota</taxon>
        <taxon>Fungi</taxon>
        <taxon>Dikarya</taxon>
        <taxon>Ascomycota</taxon>
        <taxon>Pezizomycotina</taxon>
        <taxon>Dothideomycetes</taxon>
        <taxon>Pleosporomycetidae</taxon>
        <taxon>Pleosporales</taxon>
        <taxon>Pleosporineae</taxon>
        <taxon>Phaeosphaeriaceae</taxon>
        <taxon>Setomelanomma</taxon>
    </lineage>
</organism>
<dbReference type="Pfam" id="PF16558">
    <property type="entry name" value="AZUL"/>
    <property type="match status" value="1"/>
</dbReference>
<dbReference type="PANTHER" id="PTHR45700">
    <property type="entry name" value="UBIQUITIN-PROTEIN LIGASE E3C"/>
    <property type="match status" value="1"/>
</dbReference>
<protein>
    <recommendedName>
        <fullName evidence="2">HECT-type E3 ubiquitin transferase</fullName>
        <ecNumber evidence="2">2.3.2.26</ecNumber>
    </recommendedName>
</protein>
<feature type="compositionally biased region" description="Polar residues" evidence="6">
    <location>
        <begin position="188"/>
        <end position="197"/>
    </location>
</feature>
<feature type="compositionally biased region" description="Polar residues" evidence="6">
    <location>
        <begin position="285"/>
        <end position="314"/>
    </location>
</feature>
<dbReference type="InterPro" id="IPR000569">
    <property type="entry name" value="HECT_dom"/>
</dbReference>
<dbReference type="InterPro" id="IPR042556">
    <property type="entry name" value="AZUL_sf"/>
</dbReference>
<comment type="caution">
    <text evidence="8">The sequence shown here is derived from an EMBL/GenBank/DDBJ whole genome shotgun (WGS) entry which is preliminary data.</text>
</comment>
<feature type="region of interest" description="Disordered" evidence="6">
    <location>
        <begin position="1057"/>
        <end position="1078"/>
    </location>
</feature>
<feature type="compositionally biased region" description="Polar residues" evidence="6">
    <location>
        <begin position="558"/>
        <end position="571"/>
    </location>
</feature>
<dbReference type="EMBL" id="ML978154">
    <property type="protein sequence ID" value="KAF2036449.1"/>
    <property type="molecule type" value="Genomic_DNA"/>
</dbReference>
<feature type="domain" description="HECT" evidence="7">
    <location>
        <begin position="891"/>
        <end position="1253"/>
    </location>
</feature>
<evidence type="ECO:0000256" key="6">
    <source>
        <dbReference type="SAM" id="MobiDB-lite"/>
    </source>
</evidence>
<dbReference type="EC" id="2.3.2.26" evidence="2"/>
<keyword evidence="3" id="KW-0808">Transferase</keyword>
<feature type="region of interest" description="Disordered" evidence="6">
    <location>
        <begin position="172"/>
        <end position="217"/>
    </location>
</feature>
<dbReference type="InterPro" id="IPR035983">
    <property type="entry name" value="Hect_E3_ubiquitin_ligase"/>
</dbReference>
<dbReference type="Gene3D" id="3.30.2410.10">
    <property type="entry name" value="Hect, E3 ligase catalytic domain"/>
    <property type="match status" value="1"/>
</dbReference>
<feature type="active site" description="Glycyl thioester intermediate" evidence="5">
    <location>
        <position position="1221"/>
    </location>
</feature>
<evidence type="ECO:0000256" key="4">
    <source>
        <dbReference type="ARBA" id="ARBA00022786"/>
    </source>
</evidence>
<dbReference type="PROSITE" id="PS50237">
    <property type="entry name" value="HECT"/>
    <property type="match status" value="1"/>
</dbReference>
<sequence length="1253" mass="141536">MSPPDAASSRPREVCRSRPSNLADTPWLRRRRGSATLLENSSRHVIDVDDARRVLECSLVGRKLCFQHLVRHFLSQILHGCKSAYCDTPTCLSAQKRSVTKPIRPPTQLTARALAHYLASQDNAQRELCPHELKVSPTSFEIDGAIGAYLQHGGQDERHYNVYPAAWGLGNPSSTPHGKSSRAPAEASAQNGTSCDQQRVVDTVRKQRQARKDTKSLSQNLHDSFTMIFAYSQQLPSPLSVLDALRASETLQSDNATSNTSIRTAASQMGGQRSSPSTHKDGRVTGTNDDSIAPNVNGSVDSGHQLSQANVQTQCHDRASPSPPELLRNGQQVHRIPYHLRDPSSLSKSHLTDTQSRFDGSQDTPRLSIMKTGRKNFTLGGILSGAEQKLPPPATLKPSLKVERTGTPPDAILPALSSLNSDTLEQLKDDAYDHRKSQLPDAFNFAVDYDGKRHFRPSKPFVNRSLYYTLSDADALLQSFHDNKNNNNNNAFATSPLPHLDSARLTHSFRDWNQRNGALIFDSLWHALETLYTPPPELLAQKSPRLRPSRKGVALDSSLDQSPGNNNDASKSQRYLNNVEAAHIVIVCIHALTSLVSVGWPHTWAQLRKLRAWGVIVPNAAPDTNDFTHPYLNIIDELEYEPAVRLADRLFHAIGARTCFEQIQTVMRKQEGRPKEHEGSPNATVIEIVIRHLAVVERVALDTRRRLTPMGSSKFSDDPGWTVTATFVEWLKTIVIKKWDSKPIVKKWSTVGTAITLLDRLSMSFKLLNLRENMLEIPFLNERLDGVEEPLRFLRVEDQPNTLHVLQYPSLFPMEYLVRYFRTINFTSMMAQYDQTTRVRQMQRSLDMFLRDMHRALINDRMHVTLSEYLVMDISRDHPLQDTLDQLWGLEKRMLLKPLKVNMGKQEGEVGADHGGVTYEFFRVVLSEAFKPDHGMFTLQPQTRMTWFQPGTLEPDWKFEMIGMLFSLAVYNGITLPVTFPLALYRSLLPPAAPLRDRGHSEKLVDLIEDGWPDLAKGFEQLLTWTNGDVQDVFMREYAFSYEVFGQRIDHNMDEPYAHMNNTPTDTSLSEESPQSPATKEFKLVTNTNRTQFVHDYIHHLTHASIAPQLHAFRKGFYACLNPKSLHFFSPATLRHLIEGQQHISIPSLRAAVRYEEGYSPTHQTIQNFWKVVEGYTQEEARQLLEFVTASDRVPVTGYEGITFYIVRIGNTDMLPTSSTCFGKLYLPEYVEEEVLRTRLGIAIGYARGFGVV</sequence>